<dbReference type="Pfam" id="PF13308">
    <property type="entry name" value="YARHG"/>
    <property type="match status" value="1"/>
</dbReference>
<dbReference type="InterPro" id="IPR027920">
    <property type="entry name" value="DUF4453"/>
</dbReference>
<dbReference type="AlphaFoldDB" id="A0A1H5WIU7"/>
<protein>
    <submittedName>
        <fullName evidence="2">YARHG domain-containing protein</fullName>
    </submittedName>
</protein>
<organism evidence="2 3">
    <name type="scientific">Jhaorihella thermophila</name>
    <dbReference type="NCBI Taxonomy" id="488547"/>
    <lineage>
        <taxon>Bacteria</taxon>
        <taxon>Pseudomonadati</taxon>
        <taxon>Pseudomonadota</taxon>
        <taxon>Alphaproteobacteria</taxon>
        <taxon>Rhodobacterales</taxon>
        <taxon>Paracoccaceae</taxon>
        <taxon>Jhaorihella</taxon>
    </lineage>
</organism>
<proteinExistence type="predicted"/>
<evidence type="ECO:0000313" key="3">
    <source>
        <dbReference type="Proteomes" id="UP000236742"/>
    </source>
</evidence>
<dbReference type="InterPro" id="IPR025582">
    <property type="entry name" value="YARHG_dom"/>
</dbReference>
<accession>A0A1H5WIU7</accession>
<sequence length="181" mass="19759">MFLFAWLAGSAAAGTGCKELWFTRNLIMDRAGHCFSTPLGQALFDNADCTGVQPRLASPEAALVARIRQIEARHGCRVDTSRRWLDLPDIAFRRVLQDLPIPDELGWGCLGWTGPVTPLYSGHRGPFHAIGQVTAGDYVSFSHLPVGDWAYVQVHAPVWGPFKSAGWLYWPGPVPCAAEAG</sequence>
<evidence type="ECO:0000259" key="1">
    <source>
        <dbReference type="SMART" id="SM01324"/>
    </source>
</evidence>
<feature type="domain" description="YARHG" evidence="1">
    <location>
        <begin position="1"/>
        <end position="72"/>
    </location>
</feature>
<evidence type="ECO:0000313" key="2">
    <source>
        <dbReference type="EMBL" id="SEF99295.1"/>
    </source>
</evidence>
<gene>
    <name evidence="2" type="ORF">SAMN05421751_10851</name>
</gene>
<dbReference type="SMART" id="SM01324">
    <property type="entry name" value="YARHG"/>
    <property type="match status" value="1"/>
</dbReference>
<keyword evidence="3" id="KW-1185">Reference proteome</keyword>
<dbReference type="EMBL" id="FNVD01000008">
    <property type="protein sequence ID" value="SEF99295.1"/>
    <property type="molecule type" value="Genomic_DNA"/>
</dbReference>
<name>A0A1H5WIU7_9RHOB</name>
<reference evidence="3" key="1">
    <citation type="submission" date="2016-10" db="EMBL/GenBank/DDBJ databases">
        <authorList>
            <person name="Varghese N."/>
            <person name="Submissions S."/>
        </authorList>
    </citation>
    <scope>NUCLEOTIDE SEQUENCE [LARGE SCALE GENOMIC DNA]</scope>
    <source>
        <strain evidence="3">DSM 23413</strain>
    </source>
</reference>
<dbReference type="Proteomes" id="UP000236742">
    <property type="component" value="Unassembled WGS sequence"/>
</dbReference>
<dbReference type="Pfam" id="PF14627">
    <property type="entry name" value="DUF4453"/>
    <property type="match status" value="1"/>
</dbReference>